<dbReference type="PANTHER" id="PTHR43210:SF5">
    <property type="entry name" value="DETHIOBIOTIN SYNTHETASE"/>
    <property type="match status" value="1"/>
</dbReference>
<dbReference type="FunFam" id="3.40.50.300:FF:000292">
    <property type="entry name" value="ATP-dependent dethiobiotin synthetase BioD"/>
    <property type="match status" value="1"/>
</dbReference>
<evidence type="ECO:0000313" key="9">
    <source>
        <dbReference type="EMBL" id="SUB58081.1"/>
    </source>
</evidence>
<comment type="catalytic activity">
    <reaction evidence="8">
        <text>(7R,8S)-7,8-diammoniononanoate + CO2 + ATP = (4R,5S)-dethiobiotin + ADP + phosphate + 3 H(+)</text>
        <dbReference type="Rhea" id="RHEA:15805"/>
        <dbReference type="ChEBI" id="CHEBI:15378"/>
        <dbReference type="ChEBI" id="CHEBI:16526"/>
        <dbReference type="ChEBI" id="CHEBI:30616"/>
        <dbReference type="ChEBI" id="CHEBI:43474"/>
        <dbReference type="ChEBI" id="CHEBI:149469"/>
        <dbReference type="ChEBI" id="CHEBI:149473"/>
        <dbReference type="ChEBI" id="CHEBI:456216"/>
        <dbReference type="EC" id="6.3.3.3"/>
    </reaction>
</comment>
<dbReference type="GO" id="GO:0000287">
    <property type="term" value="F:magnesium ion binding"/>
    <property type="evidence" value="ECO:0007669"/>
    <property type="project" value="UniProtKB-UniRule"/>
</dbReference>
<dbReference type="InterPro" id="IPR027417">
    <property type="entry name" value="P-loop_NTPase"/>
</dbReference>
<evidence type="ECO:0000256" key="5">
    <source>
        <dbReference type="ARBA" id="ARBA00022756"/>
    </source>
</evidence>
<protein>
    <recommendedName>
        <fullName evidence="8">ATP-dependent dethiobiotin synthetase BioD</fullName>
        <ecNumber evidence="8">6.3.3.3</ecNumber>
    </recommendedName>
    <alternativeName>
        <fullName evidence="8">DTB synthetase</fullName>
        <shortName evidence="8">DTBS</shortName>
    </alternativeName>
    <alternativeName>
        <fullName evidence="8">Dethiobiotin synthase</fullName>
    </alternativeName>
</protein>
<evidence type="ECO:0000256" key="1">
    <source>
        <dbReference type="ARBA" id="ARBA00022490"/>
    </source>
</evidence>
<evidence type="ECO:0000256" key="7">
    <source>
        <dbReference type="ARBA" id="ARBA00022842"/>
    </source>
</evidence>
<feature type="active site" evidence="8">
    <location>
        <position position="37"/>
    </location>
</feature>
<proteinExistence type="inferred from homology"/>
<feature type="binding site" evidence="8">
    <location>
        <position position="128"/>
    </location>
    <ligand>
        <name>Mg(2+)</name>
        <dbReference type="ChEBI" id="CHEBI:18420"/>
    </ligand>
</feature>
<accession>A0A379C791</accession>
<name>A0A379C791_9PAST</name>
<dbReference type="OrthoDB" id="9802097at2"/>
<dbReference type="InterPro" id="IPR004472">
    <property type="entry name" value="DTB_synth_BioD"/>
</dbReference>
<keyword evidence="7 8" id="KW-0460">Magnesium</keyword>
<dbReference type="RefSeq" id="WP_115314525.1">
    <property type="nucleotide sequence ID" value="NZ_LWIF01000001.1"/>
</dbReference>
<feature type="binding site" evidence="8">
    <location>
        <position position="16"/>
    </location>
    <ligand>
        <name>Mg(2+)</name>
        <dbReference type="ChEBI" id="CHEBI:18420"/>
    </ligand>
</feature>
<comment type="pathway">
    <text evidence="8">Cofactor biosynthesis; biotin biosynthesis; biotin from 7,8-diaminononanoate: step 1/2.</text>
</comment>
<dbReference type="GO" id="GO:0005829">
    <property type="term" value="C:cytosol"/>
    <property type="evidence" value="ECO:0007669"/>
    <property type="project" value="TreeGrafter"/>
</dbReference>
<gene>
    <name evidence="9" type="primary">bioD1</name>
    <name evidence="8" type="synonym">bioD</name>
    <name evidence="9" type="ORF">NCTC12872_00024</name>
</gene>
<feature type="binding site" evidence="8">
    <location>
        <begin position="12"/>
        <end position="17"/>
    </location>
    <ligand>
        <name>ATP</name>
        <dbReference type="ChEBI" id="CHEBI:30616"/>
    </ligand>
</feature>
<keyword evidence="4 8" id="KW-0547">Nucleotide-binding</keyword>
<organism evidence="9 10">
    <name type="scientific">Phocoenobacter uteri</name>
    <dbReference type="NCBI Taxonomy" id="146806"/>
    <lineage>
        <taxon>Bacteria</taxon>
        <taxon>Pseudomonadati</taxon>
        <taxon>Pseudomonadota</taxon>
        <taxon>Gammaproteobacteria</taxon>
        <taxon>Pasteurellales</taxon>
        <taxon>Pasteurellaceae</taxon>
        <taxon>Phocoenobacter</taxon>
    </lineage>
</organism>
<dbReference type="GO" id="GO:0005524">
    <property type="term" value="F:ATP binding"/>
    <property type="evidence" value="ECO:0007669"/>
    <property type="project" value="UniProtKB-UniRule"/>
</dbReference>
<comment type="similarity">
    <text evidence="8">Belongs to the dethiobiotin synthetase family.</text>
</comment>
<keyword evidence="2 8" id="KW-0436">Ligase</keyword>
<dbReference type="GO" id="GO:0009102">
    <property type="term" value="P:biotin biosynthetic process"/>
    <property type="evidence" value="ECO:0007669"/>
    <property type="project" value="UniProtKB-UniRule"/>
</dbReference>
<sequence>MSSLFIAGTDTSVGKTIVTRALLQLLEQHKIPVAPYKPIACGADDDTLIEPNSEKCICENICENNSDVLILQSSCKRAFSYNEITSYSFKSFSMPIFAALDKVSCIDITKLNKDLERLERIYTNVLVEGTHGWFTPINKDYNFADWVQSTNMPVVLVVGIKEGCVNHTQLTVQAIRQNGVNIIGWVANRINPGLRYYPELVELLDQIIDAPLLGELPYIGRPEKQELFSYIQNPQPLLQYFTE</sequence>
<comment type="caution">
    <text evidence="8">Lacks conserved residue(s) required for the propagation of feature annotation.</text>
</comment>
<keyword evidence="1 8" id="KW-0963">Cytoplasm</keyword>
<dbReference type="CDD" id="cd03109">
    <property type="entry name" value="DTBS"/>
    <property type="match status" value="1"/>
</dbReference>
<dbReference type="UniPathway" id="UPA00078">
    <property type="reaction ID" value="UER00161"/>
</dbReference>
<evidence type="ECO:0000256" key="4">
    <source>
        <dbReference type="ARBA" id="ARBA00022741"/>
    </source>
</evidence>
<dbReference type="PIRSF" id="PIRSF006755">
    <property type="entry name" value="DTB_synth"/>
    <property type="match status" value="1"/>
</dbReference>
<dbReference type="Proteomes" id="UP000255417">
    <property type="component" value="Unassembled WGS sequence"/>
</dbReference>
<dbReference type="SUPFAM" id="SSF52540">
    <property type="entry name" value="P-loop containing nucleoside triphosphate hydrolases"/>
    <property type="match status" value="1"/>
</dbReference>
<dbReference type="AlphaFoldDB" id="A0A379C791"/>
<evidence type="ECO:0000256" key="3">
    <source>
        <dbReference type="ARBA" id="ARBA00022723"/>
    </source>
</evidence>
<keyword evidence="3 8" id="KW-0479">Metal-binding</keyword>
<dbReference type="PANTHER" id="PTHR43210">
    <property type="entry name" value="DETHIOBIOTIN SYNTHETASE"/>
    <property type="match status" value="1"/>
</dbReference>
<evidence type="ECO:0000256" key="2">
    <source>
        <dbReference type="ARBA" id="ARBA00022598"/>
    </source>
</evidence>
<dbReference type="HAMAP" id="MF_00336">
    <property type="entry name" value="BioD"/>
    <property type="match status" value="1"/>
</dbReference>
<dbReference type="EMBL" id="UGTA01000001">
    <property type="protein sequence ID" value="SUB58081.1"/>
    <property type="molecule type" value="Genomic_DNA"/>
</dbReference>
<evidence type="ECO:0000313" key="10">
    <source>
        <dbReference type="Proteomes" id="UP000255417"/>
    </source>
</evidence>
<feature type="binding site" evidence="8">
    <location>
        <begin position="188"/>
        <end position="189"/>
    </location>
    <ligand>
        <name>ATP</name>
        <dbReference type="ChEBI" id="CHEBI:30616"/>
    </ligand>
</feature>
<comment type="subunit">
    <text evidence="8">Homodimer.</text>
</comment>
<comment type="subcellular location">
    <subcellularLocation>
        <location evidence="8">Cytoplasm</location>
    </subcellularLocation>
</comment>
<dbReference type="Pfam" id="PF13500">
    <property type="entry name" value="AAA_26"/>
    <property type="match status" value="1"/>
</dbReference>
<comment type="function">
    <text evidence="8">Catalyzes a mechanistically unusual reaction, the ATP-dependent insertion of CO2 between the N7 and N8 nitrogen atoms of 7,8-diaminopelargonic acid (DAPA, also called 7,8-diammoniononanoate) to form a ureido ring.</text>
</comment>
<reference evidence="9 10" key="1">
    <citation type="submission" date="2018-06" db="EMBL/GenBank/DDBJ databases">
        <authorList>
            <consortium name="Pathogen Informatics"/>
            <person name="Doyle S."/>
        </authorList>
    </citation>
    <scope>NUCLEOTIDE SEQUENCE [LARGE SCALE GENOMIC DNA]</scope>
    <source>
        <strain evidence="9 10">NCTC12872</strain>
    </source>
</reference>
<keyword evidence="10" id="KW-1185">Reference proteome</keyword>
<feature type="binding site" evidence="8">
    <location>
        <begin position="217"/>
        <end position="219"/>
    </location>
    <ligand>
        <name>ATP</name>
        <dbReference type="ChEBI" id="CHEBI:30616"/>
    </ligand>
</feature>
<evidence type="ECO:0000256" key="8">
    <source>
        <dbReference type="HAMAP-Rule" id="MF_00336"/>
    </source>
</evidence>
<dbReference type="GO" id="GO:0042803">
    <property type="term" value="F:protein homodimerization activity"/>
    <property type="evidence" value="ECO:0007669"/>
    <property type="project" value="UniProtKB-ARBA"/>
</dbReference>
<evidence type="ECO:0000256" key="6">
    <source>
        <dbReference type="ARBA" id="ARBA00022840"/>
    </source>
</evidence>
<dbReference type="Gene3D" id="3.40.50.300">
    <property type="entry name" value="P-loop containing nucleotide triphosphate hydrolases"/>
    <property type="match status" value="1"/>
</dbReference>
<keyword evidence="5 8" id="KW-0093">Biotin biosynthesis</keyword>
<feature type="binding site" evidence="8">
    <location>
        <position position="67"/>
    </location>
    <ligand>
        <name>ATP</name>
        <dbReference type="ChEBI" id="CHEBI:30616"/>
    </ligand>
</feature>
<comment type="cofactor">
    <cofactor evidence="8">
        <name>Mg(2+)</name>
        <dbReference type="ChEBI" id="CHEBI:18420"/>
    </cofactor>
</comment>
<keyword evidence="6 8" id="KW-0067">ATP-binding</keyword>
<feature type="binding site" evidence="8">
    <location>
        <position position="67"/>
    </location>
    <ligand>
        <name>Mg(2+)</name>
        <dbReference type="ChEBI" id="CHEBI:18420"/>
    </ligand>
</feature>
<dbReference type="EC" id="6.3.3.3" evidence="8"/>
<dbReference type="NCBIfam" id="TIGR00347">
    <property type="entry name" value="bioD"/>
    <property type="match status" value="1"/>
</dbReference>
<dbReference type="GO" id="GO:0004141">
    <property type="term" value="F:dethiobiotin synthase activity"/>
    <property type="evidence" value="ECO:0007669"/>
    <property type="project" value="UniProtKB-UniRule"/>
</dbReference>